<comment type="caution">
    <text evidence="4">The sequence shown here is derived from an EMBL/GenBank/DDBJ whole genome shotgun (WGS) entry which is preliminary data.</text>
</comment>
<dbReference type="EMBL" id="CAJNOK010081978">
    <property type="protein sequence ID" value="CAF1684169.1"/>
    <property type="molecule type" value="Genomic_DNA"/>
</dbReference>
<dbReference type="Proteomes" id="UP000677228">
    <property type="component" value="Unassembled WGS sequence"/>
</dbReference>
<feature type="non-terminal residue" evidence="4">
    <location>
        <position position="120"/>
    </location>
</feature>
<organism evidence="4 5">
    <name type="scientific">Didymodactylos carnosus</name>
    <dbReference type="NCBI Taxonomy" id="1234261"/>
    <lineage>
        <taxon>Eukaryota</taxon>
        <taxon>Metazoa</taxon>
        <taxon>Spiralia</taxon>
        <taxon>Gnathifera</taxon>
        <taxon>Rotifera</taxon>
        <taxon>Eurotatoria</taxon>
        <taxon>Bdelloidea</taxon>
        <taxon>Philodinida</taxon>
        <taxon>Philodinidae</taxon>
        <taxon>Didymodactylos</taxon>
    </lineage>
</organism>
<proteinExistence type="predicted"/>
<evidence type="ECO:0000256" key="2">
    <source>
        <dbReference type="SAM" id="Phobius"/>
    </source>
</evidence>
<gene>
    <name evidence="3" type="ORF">OVA965_LOCUS46163</name>
    <name evidence="4" type="ORF">TMI583_LOCUS19849</name>
</gene>
<keyword evidence="2" id="KW-1133">Transmembrane helix</keyword>
<dbReference type="Proteomes" id="UP000682733">
    <property type="component" value="Unassembled WGS sequence"/>
</dbReference>
<feature type="region of interest" description="Disordered" evidence="1">
    <location>
        <begin position="69"/>
        <end position="93"/>
    </location>
</feature>
<reference evidence="4" key="1">
    <citation type="submission" date="2021-02" db="EMBL/GenBank/DDBJ databases">
        <authorList>
            <person name="Nowell W R."/>
        </authorList>
    </citation>
    <scope>NUCLEOTIDE SEQUENCE</scope>
</reference>
<sequence>YILKNLTTIKTHEKNLQLIKNEYSSSIQYIFLFAGALLGAVLVCLIVFIICFIRIRHKQSKITRQTCLYHESSNRSSSSSNSSSNKSDQQQKISIPDKSLIALYDEYQPPIFYHPLHLQS</sequence>
<evidence type="ECO:0000313" key="4">
    <source>
        <dbReference type="EMBL" id="CAF3876554.1"/>
    </source>
</evidence>
<protein>
    <submittedName>
        <fullName evidence="4">Uncharacterized protein</fullName>
    </submittedName>
</protein>
<evidence type="ECO:0000256" key="1">
    <source>
        <dbReference type="SAM" id="MobiDB-lite"/>
    </source>
</evidence>
<feature type="compositionally biased region" description="Low complexity" evidence="1">
    <location>
        <begin position="74"/>
        <end position="87"/>
    </location>
</feature>
<evidence type="ECO:0000313" key="5">
    <source>
        <dbReference type="Proteomes" id="UP000682733"/>
    </source>
</evidence>
<dbReference type="AlphaFoldDB" id="A0A8S2KZ86"/>
<keyword evidence="2" id="KW-0812">Transmembrane</keyword>
<feature type="non-terminal residue" evidence="4">
    <location>
        <position position="1"/>
    </location>
</feature>
<dbReference type="EMBL" id="CAJOBA010012814">
    <property type="protein sequence ID" value="CAF3876554.1"/>
    <property type="molecule type" value="Genomic_DNA"/>
</dbReference>
<evidence type="ECO:0000313" key="3">
    <source>
        <dbReference type="EMBL" id="CAF1684169.1"/>
    </source>
</evidence>
<keyword evidence="2" id="KW-0472">Membrane</keyword>
<feature type="transmembrane region" description="Helical" evidence="2">
    <location>
        <begin position="29"/>
        <end position="55"/>
    </location>
</feature>
<name>A0A8S2KZ86_9BILA</name>
<accession>A0A8S2KZ86</accession>